<evidence type="ECO:0000313" key="11">
    <source>
        <dbReference type="EMBL" id="KAF4582212.1"/>
    </source>
</evidence>
<evidence type="ECO:0000256" key="3">
    <source>
        <dbReference type="ARBA" id="ARBA00013029"/>
    </source>
</evidence>
<feature type="domain" description="Alpha-glycerophosphate oxidase C-terminal" evidence="10">
    <location>
        <begin position="482"/>
        <end position="602"/>
    </location>
</feature>
<feature type="compositionally biased region" description="Polar residues" evidence="8">
    <location>
        <begin position="646"/>
        <end position="655"/>
    </location>
</feature>
<dbReference type="InterPro" id="IPR031656">
    <property type="entry name" value="DAO_C"/>
</dbReference>
<evidence type="ECO:0000313" key="12">
    <source>
        <dbReference type="Proteomes" id="UP000562929"/>
    </source>
</evidence>
<dbReference type="OrthoDB" id="264015at2759"/>
<dbReference type="Pfam" id="PF16901">
    <property type="entry name" value="DAO_C"/>
    <property type="match status" value="1"/>
</dbReference>
<comment type="catalytic activity">
    <reaction evidence="7">
        <text>a quinone + sn-glycerol 3-phosphate = dihydroxyacetone phosphate + a quinol</text>
        <dbReference type="Rhea" id="RHEA:18977"/>
        <dbReference type="ChEBI" id="CHEBI:24646"/>
        <dbReference type="ChEBI" id="CHEBI:57597"/>
        <dbReference type="ChEBI" id="CHEBI:57642"/>
        <dbReference type="ChEBI" id="CHEBI:132124"/>
        <dbReference type="EC" id="1.1.5.3"/>
    </reaction>
</comment>
<dbReference type="InterPro" id="IPR036188">
    <property type="entry name" value="FAD/NAD-bd_sf"/>
</dbReference>
<keyword evidence="6 7" id="KW-0560">Oxidoreductase</keyword>
<dbReference type="PROSITE" id="PS00977">
    <property type="entry name" value="FAD_G3PDH_1"/>
    <property type="match status" value="1"/>
</dbReference>
<feature type="region of interest" description="Disordered" evidence="8">
    <location>
        <begin position="29"/>
        <end position="50"/>
    </location>
</feature>
<keyword evidence="12" id="KW-1185">Reference proteome</keyword>
<dbReference type="Gene3D" id="3.30.9.10">
    <property type="entry name" value="D-Amino Acid Oxidase, subunit A, domain 2"/>
    <property type="match status" value="1"/>
</dbReference>
<evidence type="ECO:0000259" key="10">
    <source>
        <dbReference type="Pfam" id="PF16901"/>
    </source>
</evidence>
<dbReference type="PANTHER" id="PTHR11985:SF15">
    <property type="entry name" value="GLYCEROL-3-PHOSPHATE DEHYDROGENASE, MITOCHONDRIAL"/>
    <property type="match status" value="1"/>
</dbReference>
<dbReference type="GO" id="GO:0006072">
    <property type="term" value="P:glycerol-3-phosphate metabolic process"/>
    <property type="evidence" value="ECO:0007669"/>
    <property type="project" value="UniProtKB-UniRule"/>
</dbReference>
<evidence type="ECO:0000256" key="2">
    <source>
        <dbReference type="ARBA" id="ARBA00007330"/>
    </source>
</evidence>
<comment type="cofactor">
    <cofactor evidence="1 7">
        <name>FAD</name>
        <dbReference type="ChEBI" id="CHEBI:57692"/>
    </cofactor>
</comment>
<keyword evidence="4 7" id="KW-0285">Flavoprotein</keyword>
<dbReference type="PANTHER" id="PTHR11985">
    <property type="entry name" value="GLYCEROL-3-PHOSPHATE DEHYDROGENASE"/>
    <property type="match status" value="1"/>
</dbReference>
<dbReference type="PROSITE" id="PS00978">
    <property type="entry name" value="FAD_G3PDH_2"/>
    <property type="match status" value="1"/>
</dbReference>
<dbReference type="AlphaFoldDB" id="A0A8H4VBE4"/>
<dbReference type="EMBL" id="JAACLJ010000008">
    <property type="protein sequence ID" value="KAF4582212.1"/>
    <property type="molecule type" value="Genomic_DNA"/>
</dbReference>
<proteinExistence type="inferred from homology"/>
<comment type="caution">
    <text evidence="11">The sequence shown here is derived from an EMBL/GenBank/DDBJ whole genome shotgun (WGS) entry which is preliminary data.</text>
</comment>
<dbReference type="SUPFAM" id="SSF51905">
    <property type="entry name" value="FAD/NAD(P)-binding domain"/>
    <property type="match status" value="1"/>
</dbReference>
<evidence type="ECO:0000256" key="8">
    <source>
        <dbReference type="SAM" id="MobiDB-lite"/>
    </source>
</evidence>
<dbReference type="InterPro" id="IPR038299">
    <property type="entry name" value="DAO_C_sf"/>
</dbReference>
<evidence type="ECO:0000256" key="4">
    <source>
        <dbReference type="ARBA" id="ARBA00022630"/>
    </source>
</evidence>
<accession>A0A8H4VBE4</accession>
<organism evidence="11 12">
    <name type="scientific">Ophiocordyceps camponoti-floridani</name>
    <dbReference type="NCBI Taxonomy" id="2030778"/>
    <lineage>
        <taxon>Eukaryota</taxon>
        <taxon>Fungi</taxon>
        <taxon>Dikarya</taxon>
        <taxon>Ascomycota</taxon>
        <taxon>Pezizomycotina</taxon>
        <taxon>Sordariomycetes</taxon>
        <taxon>Hypocreomycetidae</taxon>
        <taxon>Hypocreales</taxon>
        <taxon>Ophiocordycipitaceae</taxon>
        <taxon>Ophiocordyceps</taxon>
    </lineage>
</organism>
<protein>
    <recommendedName>
        <fullName evidence="3 7">Glycerol-3-phosphate dehydrogenase</fullName>
        <ecNumber evidence="3 7">1.1.5.3</ecNumber>
    </recommendedName>
</protein>
<dbReference type="InterPro" id="IPR000447">
    <property type="entry name" value="G3P_DH_FAD-dep"/>
</dbReference>
<dbReference type="EC" id="1.1.5.3" evidence="3 7"/>
<evidence type="ECO:0000256" key="5">
    <source>
        <dbReference type="ARBA" id="ARBA00022827"/>
    </source>
</evidence>
<feature type="compositionally biased region" description="Basic and acidic residues" evidence="8">
    <location>
        <begin position="29"/>
        <end position="44"/>
    </location>
</feature>
<dbReference type="PRINTS" id="PR01001">
    <property type="entry name" value="FADG3PDH"/>
</dbReference>
<dbReference type="InterPro" id="IPR006076">
    <property type="entry name" value="FAD-dep_OxRdtase"/>
</dbReference>
<sequence>MPPPFSRAIRPLAALVAASGLAATLAFRRQDTPRRDPVSHRDASGRIVPPSFPTLSSRAQQLASLRSGREYDIIVIGGGATGSGIALDAVTRGLRVALVEGDDFSSGTSSKSTKLVHGGVRYLEKAVWNLDWAQLQLVMEALRERRAFLDIAPHLSGSLPILLPLQRIWQAPYLWAGCKMYDLLAGSHGLERSYIMGPTRALEACPLLRREGLVGALVYYDGQHNDSRMNVSLALTAALYGATVVNHVEVVALDKDDTGRVRGVRVRDLMADDNGDDGFIVAGKGVVNATGPFTDAVERMDDASRKPIVAPASGAHVMLPGSLCPNGMGILDAHSSDGRVVFVLPWQGKTVAGTTDNTCHVEREPVARSDDVDFILAAVGRLLGPESAPTRDDVLATWSGIRPLVKDPHAAGKTEALVRSHLVTVSPSGLLTCTGGKWTTYRQMAQDAVDEAIRVFDLEPRSLTLPDISGQGLEPMTTDGTCRTLRTPVLGSHGYSSDLPAQLMERYGVEADVAHHLSTNYGDRAWAVLADTRPEATSRLSASFPFVEAEIRYAVRHEAACTAADVIARRLRLSFLDVDEALRALPRVIDIMADELRWLPSRRDKEWSATVRFLRSMGLAEERLAVTREEVVNGLTGKQTAKQVKNEVCTSSPSSVGVGARTRDDDKAAGELAPET</sequence>
<evidence type="ECO:0000256" key="7">
    <source>
        <dbReference type="RuleBase" id="RU361217"/>
    </source>
</evidence>
<comment type="similarity">
    <text evidence="2 7">Belongs to the FAD-dependent glycerol-3-phosphate dehydrogenase family.</text>
</comment>
<dbReference type="Gene3D" id="3.50.50.60">
    <property type="entry name" value="FAD/NAD(P)-binding domain"/>
    <property type="match status" value="1"/>
</dbReference>
<dbReference type="GO" id="GO:0005739">
    <property type="term" value="C:mitochondrion"/>
    <property type="evidence" value="ECO:0007669"/>
    <property type="project" value="TreeGrafter"/>
</dbReference>
<dbReference type="Gene3D" id="1.10.8.870">
    <property type="entry name" value="Alpha-glycerophosphate oxidase, cap domain"/>
    <property type="match status" value="1"/>
</dbReference>
<evidence type="ECO:0000256" key="6">
    <source>
        <dbReference type="ARBA" id="ARBA00023002"/>
    </source>
</evidence>
<dbReference type="Proteomes" id="UP000562929">
    <property type="component" value="Unassembled WGS sequence"/>
</dbReference>
<reference evidence="11 12" key="1">
    <citation type="journal article" date="2020" name="G3 (Bethesda)">
        <title>Genetic Underpinnings of Host Manipulation by Ophiocordyceps as Revealed by Comparative Transcriptomics.</title>
        <authorList>
            <person name="Will I."/>
            <person name="Das B."/>
            <person name="Trinh T."/>
            <person name="Brachmann A."/>
            <person name="Ohm R.A."/>
            <person name="de Bekker C."/>
        </authorList>
    </citation>
    <scope>NUCLEOTIDE SEQUENCE [LARGE SCALE GENOMIC DNA]</scope>
    <source>
        <strain evidence="11 12">EC05</strain>
    </source>
</reference>
<keyword evidence="5" id="KW-0274">FAD</keyword>
<feature type="region of interest" description="Disordered" evidence="8">
    <location>
        <begin position="646"/>
        <end position="676"/>
    </location>
</feature>
<evidence type="ECO:0000256" key="1">
    <source>
        <dbReference type="ARBA" id="ARBA00001974"/>
    </source>
</evidence>
<feature type="domain" description="FAD dependent oxidoreductase" evidence="9">
    <location>
        <begin position="72"/>
        <end position="442"/>
    </location>
</feature>
<dbReference type="GO" id="GO:0004368">
    <property type="term" value="F:glycerol-3-phosphate dehydrogenase (quinone) activity"/>
    <property type="evidence" value="ECO:0007669"/>
    <property type="project" value="UniProtKB-EC"/>
</dbReference>
<dbReference type="Pfam" id="PF01266">
    <property type="entry name" value="DAO"/>
    <property type="match status" value="1"/>
</dbReference>
<name>A0A8H4VBE4_9HYPO</name>
<dbReference type="SUPFAM" id="SSF54373">
    <property type="entry name" value="FAD-linked reductases, C-terminal domain"/>
    <property type="match status" value="1"/>
</dbReference>
<gene>
    <name evidence="11" type="ORF">GQ602_006836</name>
</gene>
<evidence type="ECO:0000259" key="9">
    <source>
        <dbReference type="Pfam" id="PF01266"/>
    </source>
</evidence>